<comment type="similarity">
    <text evidence="1">Belongs to the LysR transcriptional regulatory family.</text>
</comment>
<dbReference type="EMBL" id="RHLK01000016">
    <property type="protein sequence ID" value="MVP01840.1"/>
    <property type="molecule type" value="Genomic_DNA"/>
</dbReference>
<evidence type="ECO:0000256" key="2">
    <source>
        <dbReference type="ARBA" id="ARBA00023015"/>
    </source>
</evidence>
<comment type="caution">
    <text evidence="6">The sequence shown here is derived from an EMBL/GenBank/DDBJ whole genome shotgun (WGS) entry which is preliminary data.</text>
</comment>
<feature type="domain" description="HTH lysR-type" evidence="5">
    <location>
        <begin position="1"/>
        <end position="58"/>
    </location>
</feature>
<dbReference type="PROSITE" id="PS50931">
    <property type="entry name" value="HTH_LYSR"/>
    <property type="match status" value="1"/>
</dbReference>
<name>A0A7X3K181_9BACL</name>
<sequence length="298" mass="33004">MNLEQLTYIVEVARCGSFTKAAQNCHITVTGISRSVSFLEQELGIRIFSRSRSGTVVTTEGNMIITKARGILNQIHELKSEAESYSEINHSKIRIATIPGPISLLIHVLIGLRKEFPRIQLEISEHGTDAVLEQVRMNISDIGFVLLNEDNLPRNEGLVFERLVKGNIVLGVSAHSPLASLPSVSLDNLAGLPFVLYNDPYIIDFIKDLNDSVDVLFTSNNIEAILKAVKEDMAVTLGPDYSFRANTMYENGDVITLPLEMPSRKISYLWSVTSKENQSSKAAGIFVNRVVNMLQQNG</sequence>
<dbReference type="Proteomes" id="UP000490800">
    <property type="component" value="Unassembled WGS sequence"/>
</dbReference>
<accession>A0A7X3K181</accession>
<dbReference type="PANTHER" id="PTHR30126:SF40">
    <property type="entry name" value="HTH-TYPE TRANSCRIPTIONAL REGULATOR GLTR"/>
    <property type="match status" value="1"/>
</dbReference>
<dbReference type="SUPFAM" id="SSF46785">
    <property type="entry name" value="Winged helix' DNA-binding domain"/>
    <property type="match status" value="1"/>
</dbReference>
<gene>
    <name evidence="6" type="ORF">EDM21_20385</name>
</gene>
<dbReference type="PANTHER" id="PTHR30126">
    <property type="entry name" value="HTH-TYPE TRANSCRIPTIONAL REGULATOR"/>
    <property type="match status" value="1"/>
</dbReference>
<dbReference type="FunFam" id="1.10.10.10:FF:000001">
    <property type="entry name" value="LysR family transcriptional regulator"/>
    <property type="match status" value="1"/>
</dbReference>
<dbReference type="InterPro" id="IPR036390">
    <property type="entry name" value="WH_DNA-bd_sf"/>
</dbReference>
<dbReference type="SUPFAM" id="SSF53850">
    <property type="entry name" value="Periplasmic binding protein-like II"/>
    <property type="match status" value="1"/>
</dbReference>
<dbReference type="InterPro" id="IPR000847">
    <property type="entry name" value="LysR_HTH_N"/>
</dbReference>
<dbReference type="CDD" id="cd05466">
    <property type="entry name" value="PBP2_LTTR_substrate"/>
    <property type="match status" value="1"/>
</dbReference>
<evidence type="ECO:0000313" key="6">
    <source>
        <dbReference type="EMBL" id="MVP01840.1"/>
    </source>
</evidence>
<dbReference type="GO" id="GO:0003700">
    <property type="term" value="F:DNA-binding transcription factor activity"/>
    <property type="evidence" value="ECO:0007669"/>
    <property type="project" value="InterPro"/>
</dbReference>
<keyword evidence="4" id="KW-0804">Transcription</keyword>
<dbReference type="Pfam" id="PF03466">
    <property type="entry name" value="LysR_substrate"/>
    <property type="match status" value="1"/>
</dbReference>
<keyword evidence="2" id="KW-0805">Transcription regulation</keyword>
<dbReference type="AlphaFoldDB" id="A0A7X3K181"/>
<evidence type="ECO:0000256" key="4">
    <source>
        <dbReference type="ARBA" id="ARBA00023163"/>
    </source>
</evidence>
<reference evidence="6 7" key="1">
    <citation type="journal article" date="2019" name="Microorganisms">
        <title>Paenibacillus lutrae sp. nov., A Chitinolytic Species Isolated from A River Otter in Castril Natural Park, Granada, Spain.</title>
        <authorList>
            <person name="Rodriguez M."/>
            <person name="Reina J.C."/>
            <person name="Bejar V."/>
            <person name="Llamas I."/>
        </authorList>
    </citation>
    <scope>NUCLEOTIDE SEQUENCE [LARGE SCALE GENOMIC DNA]</scope>
    <source>
        <strain evidence="6 7">N10</strain>
    </source>
</reference>
<evidence type="ECO:0000256" key="3">
    <source>
        <dbReference type="ARBA" id="ARBA00023125"/>
    </source>
</evidence>
<dbReference type="OrthoDB" id="9803735at2"/>
<keyword evidence="7" id="KW-1185">Reference proteome</keyword>
<protein>
    <submittedName>
        <fullName evidence="6">LysR family transcriptional regulator</fullName>
    </submittedName>
</protein>
<dbReference type="Pfam" id="PF00126">
    <property type="entry name" value="HTH_1"/>
    <property type="match status" value="1"/>
</dbReference>
<keyword evidence="3" id="KW-0238">DNA-binding</keyword>
<organism evidence="6 7">
    <name type="scientific">Paenibacillus lutrae</name>
    <dbReference type="NCBI Taxonomy" id="2078573"/>
    <lineage>
        <taxon>Bacteria</taxon>
        <taxon>Bacillati</taxon>
        <taxon>Bacillota</taxon>
        <taxon>Bacilli</taxon>
        <taxon>Bacillales</taxon>
        <taxon>Paenibacillaceae</taxon>
        <taxon>Paenibacillus</taxon>
    </lineage>
</organism>
<dbReference type="Gene3D" id="3.40.190.290">
    <property type="match status" value="1"/>
</dbReference>
<evidence type="ECO:0000256" key="1">
    <source>
        <dbReference type="ARBA" id="ARBA00009437"/>
    </source>
</evidence>
<dbReference type="Gene3D" id="1.10.10.10">
    <property type="entry name" value="Winged helix-like DNA-binding domain superfamily/Winged helix DNA-binding domain"/>
    <property type="match status" value="1"/>
</dbReference>
<proteinExistence type="inferred from homology"/>
<dbReference type="InterPro" id="IPR005119">
    <property type="entry name" value="LysR_subst-bd"/>
</dbReference>
<dbReference type="InterPro" id="IPR036388">
    <property type="entry name" value="WH-like_DNA-bd_sf"/>
</dbReference>
<evidence type="ECO:0000259" key="5">
    <source>
        <dbReference type="PROSITE" id="PS50931"/>
    </source>
</evidence>
<dbReference type="RefSeq" id="WP_157338268.1">
    <property type="nucleotide sequence ID" value="NZ_RHLK01000016.1"/>
</dbReference>
<evidence type="ECO:0000313" key="7">
    <source>
        <dbReference type="Proteomes" id="UP000490800"/>
    </source>
</evidence>
<dbReference type="GO" id="GO:0000976">
    <property type="term" value="F:transcription cis-regulatory region binding"/>
    <property type="evidence" value="ECO:0007669"/>
    <property type="project" value="TreeGrafter"/>
</dbReference>